<protein>
    <submittedName>
        <fullName evidence="4">Histone-lysine N-methyltransferase SETMAR-like</fullName>
    </submittedName>
</protein>
<dbReference type="GO" id="GO:0000793">
    <property type="term" value="C:condensed chromosome"/>
    <property type="evidence" value="ECO:0007669"/>
    <property type="project" value="TreeGrafter"/>
</dbReference>
<dbReference type="InterPro" id="IPR036388">
    <property type="entry name" value="WH-like_DNA-bd_sf"/>
</dbReference>
<dbReference type="Pfam" id="PF17906">
    <property type="entry name" value="HTH_48"/>
    <property type="match status" value="1"/>
</dbReference>
<dbReference type="Proteomes" id="UP000515154">
    <property type="component" value="Linkage group LG21"/>
</dbReference>
<proteinExistence type="predicted"/>
<dbReference type="Gene3D" id="1.10.10.10">
    <property type="entry name" value="Winged helix-like DNA-binding domain superfamily/Winged helix DNA-binding domain"/>
    <property type="match status" value="1"/>
</dbReference>
<dbReference type="GO" id="GO:0044774">
    <property type="term" value="P:mitotic DNA integrity checkpoint signaling"/>
    <property type="evidence" value="ECO:0007669"/>
    <property type="project" value="TreeGrafter"/>
</dbReference>
<dbReference type="InterPro" id="IPR041426">
    <property type="entry name" value="Mos1_HTH"/>
</dbReference>
<dbReference type="KEGG" id="osn:115222781"/>
<dbReference type="AlphaFoldDB" id="A0A6P7TF68"/>
<dbReference type="GO" id="GO:0000014">
    <property type="term" value="F:single-stranded DNA endodeoxyribonuclease activity"/>
    <property type="evidence" value="ECO:0007669"/>
    <property type="project" value="TreeGrafter"/>
</dbReference>
<dbReference type="PANTHER" id="PTHR46060">
    <property type="entry name" value="MARINER MOS1 TRANSPOSASE-LIKE PROTEIN"/>
    <property type="match status" value="1"/>
</dbReference>
<evidence type="ECO:0000313" key="3">
    <source>
        <dbReference type="Proteomes" id="UP000515154"/>
    </source>
</evidence>
<reference evidence="4" key="1">
    <citation type="submission" date="2025-08" db="UniProtKB">
        <authorList>
            <consortium name="RefSeq"/>
        </authorList>
    </citation>
    <scope>IDENTIFICATION</scope>
</reference>
<dbReference type="GO" id="GO:0000729">
    <property type="term" value="P:DNA double-strand break processing"/>
    <property type="evidence" value="ECO:0007669"/>
    <property type="project" value="TreeGrafter"/>
</dbReference>
<feature type="region of interest" description="Disordered" evidence="1">
    <location>
        <begin position="60"/>
        <end position="88"/>
    </location>
</feature>
<accession>A0A6P7TF68</accession>
<keyword evidence="3" id="KW-1185">Reference proteome</keyword>
<evidence type="ECO:0000313" key="4">
    <source>
        <dbReference type="RefSeq" id="XP_029648940.1"/>
    </source>
</evidence>
<gene>
    <name evidence="4" type="primary">LOC115222781</name>
</gene>
<dbReference type="GO" id="GO:0003690">
    <property type="term" value="F:double-stranded DNA binding"/>
    <property type="evidence" value="ECO:0007669"/>
    <property type="project" value="TreeGrafter"/>
</dbReference>
<dbReference type="GO" id="GO:0015074">
    <property type="term" value="P:DNA integration"/>
    <property type="evidence" value="ECO:0007669"/>
    <property type="project" value="TreeGrafter"/>
</dbReference>
<dbReference type="GO" id="GO:0003697">
    <property type="term" value="F:single-stranded DNA binding"/>
    <property type="evidence" value="ECO:0007669"/>
    <property type="project" value="TreeGrafter"/>
</dbReference>
<organism evidence="3 4">
    <name type="scientific">Octopus sinensis</name>
    <name type="common">East Asian common octopus</name>
    <dbReference type="NCBI Taxonomy" id="2607531"/>
    <lineage>
        <taxon>Eukaryota</taxon>
        <taxon>Metazoa</taxon>
        <taxon>Spiralia</taxon>
        <taxon>Lophotrochozoa</taxon>
        <taxon>Mollusca</taxon>
        <taxon>Cephalopoda</taxon>
        <taxon>Coleoidea</taxon>
        <taxon>Octopodiformes</taxon>
        <taxon>Octopoda</taxon>
        <taxon>Incirrata</taxon>
        <taxon>Octopodidae</taxon>
        <taxon>Octopus</taxon>
    </lineage>
</organism>
<name>A0A6P7TF68_9MOLL</name>
<dbReference type="GO" id="GO:0005634">
    <property type="term" value="C:nucleus"/>
    <property type="evidence" value="ECO:0007669"/>
    <property type="project" value="TreeGrafter"/>
</dbReference>
<evidence type="ECO:0000259" key="2">
    <source>
        <dbReference type="Pfam" id="PF17906"/>
    </source>
</evidence>
<dbReference type="GO" id="GO:0006303">
    <property type="term" value="P:double-strand break repair via nonhomologous end joining"/>
    <property type="evidence" value="ECO:0007669"/>
    <property type="project" value="TreeGrafter"/>
</dbReference>
<sequence>MDEKKFHKQHIRHCLLYEFRRNSSTTEAMKNICQVYPDAVKARTCRLWFKRFKDGDYDISDRPRSGRRPALNDEFLNETIESDPRQSTRNLAQKFNVSRSTVHEHLKQIGKTCKEGIWVPHELTLENQTQHSIACCKPKTEKEDL</sequence>
<feature type="domain" description="Mos1 transposase HTH" evidence="2">
    <location>
        <begin position="8"/>
        <end position="56"/>
    </location>
</feature>
<dbReference type="PANTHER" id="PTHR46060:SF2">
    <property type="entry name" value="HISTONE-LYSINE N-METHYLTRANSFERASE SETMAR"/>
    <property type="match status" value="1"/>
</dbReference>
<dbReference type="GO" id="GO:0042800">
    <property type="term" value="F:histone H3K4 methyltransferase activity"/>
    <property type="evidence" value="ECO:0007669"/>
    <property type="project" value="TreeGrafter"/>
</dbReference>
<dbReference type="RefSeq" id="XP_029648940.1">
    <property type="nucleotide sequence ID" value="XM_029793080.1"/>
</dbReference>
<dbReference type="GO" id="GO:0044547">
    <property type="term" value="F:DNA topoisomerase binding"/>
    <property type="evidence" value="ECO:0007669"/>
    <property type="project" value="TreeGrafter"/>
</dbReference>
<dbReference type="GO" id="GO:0046975">
    <property type="term" value="F:histone H3K36 methyltransferase activity"/>
    <property type="evidence" value="ECO:0007669"/>
    <property type="project" value="TreeGrafter"/>
</dbReference>
<dbReference type="GO" id="GO:0031297">
    <property type="term" value="P:replication fork processing"/>
    <property type="evidence" value="ECO:0007669"/>
    <property type="project" value="TreeGrafter"/>
</dbReference>
<dbReference type="Pfam" id="PF13412">
    <property type="entry name" value="HTH_24"/>
    <property type="match status" value="1"/>
</dbReference>
<evidence type="ECO:0000256" key="1">
    <source>
        <dbReference type="SAM" id="MobiDB-lite"/>
    </source>
</evidence>
<dbReference type="GO" id="GO:0035861">
    <property type="term" value="C:site of double-strand break"/>
    <property type="evidence" value="ECO:0007669"/>
    <property type="project" value="TreeGrafter"/>
</dbReference>
<dbReference type="Gene3D" id="1.10.10.1450">
    <property type="match status" value="1"/>
</dbReference>
<dbReference type="InterPro" id="IPR052709">
    <property type="entry name" value="Transposase-MT_Hybrid"/>
</dbReference>